<accession>A0AAD6YBC0</accession>
<proteinExistence type="predicted"/>
<evidence type="ECO:0000313" key="2">
    <source>
        <dbReference type="Proteomes" id="UP001219525"/>
    </source>
</evidence>
<gene>
    <name evidence="1" type="ORF">GGX14DRAFT_400518</name>
</gene>
<evidence type="ECO:0000313" key="1">
    <source>
        <dbReference type="EMBL" id="KAJ7200523.1"/>
    </source>
</evidence>
<keyword evidence="2" id="KW-1185">Reference proteome</keyword>
<dbReference type="Proteomes" id="UP001219525">
    <property type="component" value="Unassembled WGS sequence"/>
</dbReference>
<name>A0AAD6YBC0_9AGAR</name>
<protein>
    <submittedName>
        <fullName evidence="1">Uncharacterized protein</fullName>
    </submittedName>
</protein>
<comment type="caution">
    <text evidence="1">The sequence shown here is derived from an EMBL/GenBank/DDBJ whole genome shotgun (WGS) entry which is preliminary data.</text>
</comment>
<dbReference type="EMBL" id="JARJCW010000062">
    <property type="protein sequence ID" value="KAJ7200523.1"/>
    <property type="molecule type" value="Genomic_DNA"/>
</dbReference>
<organism evidence="1 2">
    <name type="scientific">Mycena pura</name>
    <dbReference type="NCBI Taxonomy" id="153505"/>
    <lineage>
        <taxon>Eukaryota</taxon>
        <taxon>Fungi</taxon>
        <taxon>Dikarya</taxon>
        <taxon>Basidiomycota</taxon>
        <taxon>Agaricomycotina</taxon>
        <taxon>Agaricomycetes</taxon>
        <taxon>Agaricomycetidae</taxon>
        <taxon>Agaricales</taxon>
        <taxon>Marasmiineae</taxon>
        <taxon>Mycenaceae</taxon>
        <taxon>Mycena</taxon>
    </lineage>
</organism>
<sequence>MANPMANPMANIGPTPIKCHEANAMALAGGVTIAQNDRFGSRFESRYGGRFGGLFEEHLFKKFSRRAHRQVGYSLACRVSHQERRVSRTLGLLAPAGSAAGASFLELLTHSQSLDGSRATRRRFGRSGSGGELRLVRLREYIYGVYTKVVGPGLGESYLIGLSTSYSITFADAGICHGVFGSRVDDRLRIILFGTPRAKSTGGALGVLLRGTSDYVKFDKIAGAPGHGGYAASRI</sequence>
<reference evidence="1" key="1">
    <citation type="submission" date="2023-03" db="EMBL/GenBank/DDBJ databases">
        <title>Massive genome expansion in bonnet fungi (Mycena s.s.) driven by repeated elements and novel gene families across ecological guilds.</title>
        <authorList>
            <consortium name="Lawrence Berkeley National Laboratory"/>
            <person name="Harder C.B."/>
            <person name="Miyauchi S."/>
            <person name="Viragh M."/>
            <person name="Kuo A."/>
            <person name="Thoen E."/>
            <person name="Andreopoulos B."/>
            <person name="Lu D."/>
            <person name="Skrede I."/>
            <person name="Drula E."/>
            <person name="Henrissat B."/>
            <person name="Morin E."/>
            <person name="Kohler A."/>
            <person name="Barry K."/>
            <person name="LaButti K."/>
            <person name="Morin E."/>
            <person name="Salamov A."/>
            <person name="Lipzen A."/>
            <person name="Mereny Z."/>
            <person name="Hegedus B."/>
            <person name="Baldrian P."/>
            <person name="Stursova M."/>
            <person name="Weitz H."/>
            <person name="Taylor A."/>
            <person name="Grigoriev I.V."/>
            <person name="Nagy L.G."/>
            <person name="Martin F."/>
            <person name="Kauserud H."/>
        </authorList>
    </citation>
    <scope>NUCLEOTIDE SEQUENCE</scope>
    <source>
        <strain evidence="1">9144</strain>
    </source>
</reference>
<dbReference type="AlphaFoldDB" id="A0AAD6YBC0"/>